<comment type="caution">
    <text evidence="1">The sequence shown here is derived from an EMBL/GenBank/DDBJ whole genome shotgun (WGS) entry which is preliminary data.</text>
</comment>
<dbReference type="EMBL" id="CM037162">
    <property type="protein sequence ID" value="KAH7862358.1"/>
    <property type="molecule type" value="Genomic_DNA"/>
</dbReference>
<gene>
    <name evidence="1" type="ORF">Vadar_003681</name>
</gene>
<evidence type="ECO:0000313" key="1">
    <source>
        <dbReference type="EMBL" id="KAH7862358.1"/>
    </source>
</evidence>
<keyword evidence="2" id="KW-1185">Reference proteome</keyword>
<reference evidence="1 2" key="1">
    <citation type="journal article" date="2021" name="Hortic Res">
        <title>High-quality reference genome and annotation aids understanding of berry development for evergreen blueberry (Vaccinium darrowii).</title>
        <authorList>
            <person name="Yu J."/>
            <person name="Hulse-Kemp A.M."/>
            <person name="Babiker E."/>
            <person name="Staton M."/>
        </authorList>
    </citation>
    <scope>NUCLEOTIDE SEQUENCE [LARGE SCALE GENOMIC DNA]</scope>
    <source>
        <strain evidence="2">cv. NJ 8807/NJ 8810</strain>
        <tissue evidence="1">Young leaf</tissue>
    </source>
</reference>
<organism evidence="1 2">
    <name type="scientific">Vaccinium darrowii</name>
    <dbReference type="NCBI Taxonomy" id="229202"/>
    <lineage>
        <taxon>Eukaryota</taxon>
        <taxon>Viridiplantae</taxon>
        <taxon>Streptophyta</taxon>
        <taxon>Embryophyta</taxon>
        <taxon>Tracheophyta</taxon>
        <taxon>Spermatophyta</taxon>
        <taxon>Magnoliopsida</taxon>
        <taxon>eudicotyledons</taxon>
        <taxon>Gunneridae</taxon>
        <taxon>Pentapetalae</taxon>
        <taxon>asterids</taxon>
        <taxon>Ericales</taxon>
        <taxon>Ericaceae</taxon>
        <taxon>Vaccinioideae</taxon>
        <taxon>Vaccinieae</taxon>
        <taxon>Vaccinium</taxon>
    </lineage>
</organism>
<proteinExistence type="predicted"/>
<accession>A0ACB7Z8U6</accession>
<dbReference type="Proteomes" id="UP000828048">
    <property type="component" value="Chromosome 12"/>
</dbReference>
<name>A0ACB7Z8U6_9ERIC</name>
<protein>
    <submittedName>
        <fullName evidence="1">Uncharacterized protein</fullName>
    </submittedName>
</protein>
<sequence>MRNATEKSMEQGVDVDLGWRGVGFTETAEFYYKVPCNGVDIFFVIPNSSLDDLEDVNVGNWEWNFGTVPKSGITIENCNMVEGIASCLDEGVCGSIDEGMERDDSNSDGMIKEDGMLYTQTMDSNSGWAEYKTKDPSPRNTDKGHDMMYQEEGEGEDSDSNGGFSSLAEEKGDDPSLNKSVVFRPLTGREDPTFCNGMIFISKRQLADALRQHDILQGKDGLENAIKELLSVIEHRHCVKHLHNFKSAGFGGQPLKDKIWNLARASYVGRFNALMEELHKEDPGAYVWLSHPDRNHCHWSRSHFIVTPKCDILLNNLCEPFNKVILFARDKPILTMLERLRLYLTDRLVKRRAFAFTWVDDLGPKIHKKIEKVKQRRWDLTGIPCENGAMVIAENGVQPEDYTVEDRGFSSWSFVRYLDELDVGPTTVPVRSF</sequence>
<evidence type="ECO:0000313" key="2">
    <source>
        <dbReference type="Proteomes" id="UP000828048"/>
    </source>
</evidence>